<evidence type="ECO:0000256" key="4">
    <source>
        <dbReference type="ARBA" id="ARBA00022475"/>
    </source>
</evidence>
<dbReference type="RefSeq" id="WP_386819759.1">
    <property type="nucleotide sequence ID" value="NZ_JBHUIT010000008.1"/>
</dbReference>
<evidence type="ECO:0000313" key="12">
    <source>
        <dbReference type="Proteomes" id="UP001597375"/>
    </source>
</evidence>
<keyword evidence="12" id="KW-1185">Reference proteome</keyword>
<feature type="transmembrane region" description="Helical" evidence="10">
    <location>
        <begin position="119"/>
        <end position="137"/>
    </location>
</feature>
<dbReference type="EMBL" id="JBHUIT010000008">
    <property type="protein sequence ID" value="MFD2256491.1"/>
    <property type="molecule type" value="Genomic_DNA"/>
</dbReference>
<gene>
    <name evidence="11" type="ORF">ACFSSA_07380</name>
</gene>
<evidence type="ECO:0000256" key="2">
    <source>
        <dbReference type="ARBA" id="ARBA00022448"/>
    </source>
</evidence>
<dbReference type="InterPro" id="IPR050222">
    <property type="entry name" value="MATE_MdtK"/>
</dbReference>
<feature type="transmembrane region" description="Helical" evidence="10">
    <location>
        <begin position="33"/>
        <end position="59"/>
    </location>
</feature>
<evidence type="ECO:0000256" key="3">
    <source>
        <dbReference type="ARBA" id="ARBA00022449"/>
    </source>
</evidence>
<keyword evidence="8 10" id="KW-0472">Membrane</keyword>
<evidence type="ECO:0000256" key="10">
    <source>
        <dbReference type="SAM" id="Phobius"/>
    </source>
</evidence>
<evidence type="ECO:0000256" key="1">
    <source>
        <dbReference type="ARBA" id="ARBA00004651"/>
    </source>
</evidence>
<evidence type="ECO:0000256" key="6">
    <source>
        <dbReference type="ARBA" id="ARBA00022989"/>
    </source>
</evidence>
<organism evidence="11 12">
    <name type="scientific">Luteolibacter algae</name>
    <dbReference type="NCBI Taxonomy" id="454151"/>
    <lineage>
        <taxon>Bacteria</taxon>
        <taxon>Pseudomonadati</taxon>
        <taxon>Verrucomicrobiota</taxon>
        <taxon>Verrucomicrobiia</taxon>
        <taxon>Verrucomicrobiales</taxon>
        <taxon>Verrucomicrobiaceae</taxon>
        <taxon>Luteolibacter</taxon>
    </lineage>
</organism>
<name>A0ABW5DA47_9BACT</name>
<dbReference type="PANTHER" id="PTHR43298">
    <property type="entry name" value="MULTIDRUG RESISTANCE PROTEIN NORM-RELATED"/>
    <property type="match status" value="1"/>
</dbReference>
<feature type="transmembrane region" description="Helical" evidence="10">
    <location>
        <begin position="383"/>
        <end position="402"/>
    </location>
</feature>
<dbReference type="CDD" id="cd13137">
    <property type="entry name" value="MATE_NorM_like"/>
    <property type="match status" value="1"/>
</dbReference>
<keyword evidence="7" id="KW-0406">Ion transport</keyword>
<dbReference type="Proteomes" id="UP001597375">
    <property type="component" value="Unassembled WGS sequence"/>
</dbReference>
<dbReference type="PIRSF" id="PIRSF006603">
    <property type="entry name" value="DinF"/>
    <property type="match status" value="1"/>
</dbReference>
<proteinExistence type="predicted"/>
<evidence type="ECO:0000313" key="11">
    <source>
        <dbReference type="EMBL" id="MFD2256491.1"/>
    </source>
</evidence>
<keyword evidence="2" id="KW-0813">Transport</keyword>
<feature type="transmembrane region" description="Helical" evidence="10">
    <location>
        <begin position="220"/>
        <end position="241"/>
    </location>
</feature>
<evidence type="ECO:0000256" key="7">
    <source>
        <dbReference type="ARBA" id="ARBA00023065"/>
    </source>
</evidence>
<comment type="subcellular location">
    <subcellularLocation>
        <location evidence="1">Cell membrane</location>
        <topology evidence="1">Multi-pass membrane protein</topology>
    </subcellularLocation>
</comment>
<feature type="transmembrane region" description="Helical" evidence="10">
    <location>
        <begin position="79"/>
        <end position="99"/>
    </location>
</feature>
<keyword evidence="3" id="KW-0050">Antiport</keyword>
<dbReference type="PANTHER" id="PTHR43298:SF2">
    <property type="entry name" value="FMN_FAD EXPORTER YEEO-RELATED"/>
    <property type="match status" value="1"/>
</dbReference>
<sequence length="474" mass="51028">MDKPGISVEARERAAEEVELAGKLGGMSLTRQVLTLAMWPLLEQILAFFVGMTDILIAGRMAEGAERVAILDAMGLGGYISWFIYIFQGAVATGVMALVSRSIGARDEKLANRGLGQGLWLGALAGFAAFLILQIGTDYVIQWMGLSPAAGRHAESYIRMLAWSGPIAGAMFAVNAALRGSGDTKTPFLAMVVVNAVNMAASVFLVFGPGPLGGRGVEGIALGTVIGWIAGLFTVVVMLAIKRREGLRWTREGLKLHGETLLRIWRVGVPQAVEIAVMWTIHSYGLRVISNLGNEGALGAHFIAIRLESMSFLPGFAISAAAAALTGQYLGAGSKKMAVKAVRLSWKLGAALMMFMGMCFVFGREWLIGLMAPGSELHADLAGPLLLVCAVTQPFYATCIILKSTMRGAGATKLVMRWSFTSMLFYRIGVLWLLSHFGWVTLTGVWIVFGMDLFTQALVFSRLHFKGQWLDAKV</sequence>
<reference evidence="12" key="1">
    <citation type="journal article" date="2019" name="Int. J. Syst. Evol. Microbiol.">
        <title>The Global Catalogue of Microorganisms (GCM) 10K type strain sequencing project: providing services to taxonomists for standard genome sequencing and annotation.</title>
        <authorList>
            <consortium name="The Broad Institute Genomics Platform"/>
            <consortium name="The Broad Institute Genome Sequencing Center for Infectious Disease"/>
            <person name="Wu L."/>
            <person name="Ma J."/>
        </authorList>
    </citation>
    <scope>NUCLEOTIDE SEQUENCE [LARGE SCALE GENOMIC DNA]</scope>
    <source>
        <strain evidence="12">CGMCC 4.7106</strain>
    </source>
</reference>
<protein>
    <recommendedName>
        <fullName evidence="9">Multidrug-efflux transporter</fullName>
    </recommendedName>
</protein>
<accession>A0ABW5DA47</accession>
<comment type="caution">
    <text evidence="11">The sequence shown here is derived from an EMBL/GenBank/DDBJ whole genome shotgun (WGS) entry which is preliminary data.</text>
</comment>
<keyword evidence="6 10" id="KW-1133">Transmembrane helix</keyword>
<keyword evidence="5 10" id="KW-0812">Transmembrane</keyword>
<keyword evidence="4" id="KW-1003">Cell membrane</keyword>
<dbReference type="Pfam" id="PF01554">
    <property type="entry name" value="MatE"/>
    <property type="match status" value="2"/>
</dbReference>
<feature type="transmembrane region" description="Helical" evidence="10">
    <location>
        <begin position="344"/>
        <end position="363"/>
    </location>
</feature>
<evidence type="ECO:0000256" key="8">
    <source>
        <dbReference type="ARBA" id="ARBA00023136"/>
    </source>
</evidence>
<dbReference type="InterPro" id="IPR048279">
    <property type="entry name" value="MdtK-like"/>
</dbReference>
<evidence type="ECO:0000256" key="9">
    <source>
        <dbReference type="ARBA" id="ARBA00031636"/>
    </source>
</evidence>
<evidence type="ECO:0000256" key="5">
    <source>
        <dbReference type="ARBA" id="ARBA00022692"/>
    </source>
</evidence>
<dbReference type="NCBIfam" id="TIGR00797">
    <property type="entry name" value="matE"/>
    <property type="match status" value="1"/>
</dbReference>
<feature type="transmembrane region" description="Helical" evidence="10">
    <location>
        <begin position="157"/>
        <end position="176"/>
    </location>
</feature>
<dbReference type="InterPro" id="IPR002528">
    <property type="entry name" value="MATE_fam"/>
</dbReference>
<feature type="transmembrane region" description="Helical" evidence="10">
    <location>
        <begin position="188"/>
        <end position="208"/>
    </location>
</feature>